<feature type="transmembrane region" description="Helical" evidence="1">
    <location>
        <begin position="44"/>
        <end position="62"/>
    </location>
</feature>
<feature type="transmembrane region" description="Helical" evidence="1">
    <location>
        <begin position="108"/>
        <end position="125"/>
    </location>
</feature>
<feature type="transmembrane region" description="Helical" evidence="1">
    <location>
        <begin position="83"/>
        <end position="102"/>
    </location>
</feature>
<dbReference type="EMBL" id="UGGP01000001">
    <property type="protein sequence ID" value="STO07277.1"/>
    <property type="molecule type" value="Genomic_DNA"/>
</dbReference>
<accession>A0A377FR10</accession>
<protein>
    <submittedName>
        <fullName evidence="2">Uncharacterized protein</fullName>
    </submittedName>
</protein>
<dbReference type="Proteomes" id="UP000254060">
    <property type="component" value="Unassembled WGS sequence"/>
</dbReference>
<name>A0A377FR10_9BACL</name>
<keyword evidence="1" id="KW-1133">Transmembrane helix</keyword>
<evidence type="ECO:0000313" key="3">
    <source>
        <dbReference type="Proteomes" id="UP000254060"/>
    </source>
</evidence>
<evidence type="ECO:0000313" key="2">
    <source>
        <dbReference type="EMBL" id="STO07277.1"/>
    </source>
</evidence>
<dbReference type="OrthoDB" id="2356259at2"/>
<feature type="transmembrane region" description="Helical" evidence="1">
    <location>
        <begin position="21"/>
        <end position="38"/>
    </location>
</feature>
<keyword evidence="1" id="KW-0472">Membrane</keyword>
<evidence type="ECO:0000256" key="1">
    <source>
        <dbReference type="SAM" id="Phobius"/>
    </source>
</evidence>
<keyword evidence="1" id="KW-0812">Transmembrane</keyword>
<gene>
    <name evidence="2" type="ORF">NCTC13163_00622</name>
</gene>
<organism evidence="2 3">
    <name type="scientific">Exiguobacterium aurantiacum</name>
    <dbReference type="NCBI Taxonomy" id="33987"/>
    <lineage>
        <taxon>Bacteria</taxon>
        <taxon>Bacillati</taxon>
        <taxon>Bacillota</taxon>
        <taxon>Bacilli</taxon>
        <taxon>Bacillales</taxon>
        <taxon>Bacillales Family XII. Incertae Sedis</taxon>
        <taxon>Exiguobacterium</taxon>
    </lineage>
</organism>
<sequence>MRREQHMRQLVEYARQGKTKTFILGAASAIITGSLVQYVTEFELVVLGIGFLGVIPLAVREWRLGTIRASFNDNATYQRLVRLPFWLTLGGLILLYALLGWYDSGSSGPSFFLLFAVLCMGMFGLQRAFDRVILKLEPDYITDRELHRELK</sequence>
<dbReference type="AlphaFoldDB" id="A0A377FR10"/>
<reference evidence="2 3" key="1">
    <citation type="submission" date="2018-06" db="EMBL/GenBank/DDBJ databases">
        <authorList>
            <consortium name="Pathogen Informatics"/>
            <person name="Doyle S."/>
        </authorList>
    </citation>
    <scope>NUCLEOTIDE SEQUENCE [LARGE SCALE GENOMIC DNA]</scope>
    <source>
        <strain evidence="2 3">NCTC13163</strain>
    </source>
</reference>
<proteinExistence type="predicted"/>
<dbReference type="STRING" id="1397694.GCA_000702585_01137"/>
<dbReference type="RefSeq" id="WP_029334385.1">
    <property type="nucleotide sequence ID" value="NZ_UGGP01000001.1"/>
</dbReference>